<dbReference type="InterPro" id="IPR001269">
    <property type="entry name" value="DUS_fam"/>
</dbReference>
<dbReference type="PROSITE" id="PS01136">
    <property type="entry name" value="UPF0034"/>
    <property type="match status" value="1"/>
</dbReference>
<feature type="active site" description="Proton donor" evidence="7">
    <location>
        <position position="101"/>
    </location>
</feature>
<keyword evidence="3 6" id="KW-0288">FMN</keyword>
<dbReference type="Gene3D" id="3.20.20.70">
    <property type="entry name" value="Aldolase class I"/>
    <property type="match status" value="1"/>
</dbReference>
<dbReference type="PANTHER" id="PTHR11082:SF31">
    <property type="entry name" value="TRNA-DIHYDROURIDINE(20A_20B) SYNTHASE [NAD(P)+]-LIKE"/>
    <property type="match status" value="1"/>
</dbReference>
<evidence type="ECO:0000256" key="5">
    <source>
        <dbReference type="ARBA" id="ARBA00023002"/>
    </source>
</evidence>
<evidence type="ECO:0000256" key="7">
    <source>
        <dbReference type="PIRSR" id="PIRSR006621-1"/>
    </source>
</evidence>
<evidence type="ECO:0000256" key="4">
    <source>
        <dbReference type="ARBA" id="ARBA00022694"/>
    </source>
</evidence>
<dbReference type="CDD" id="cd02801">
    <property type="entry name" value="DUS_like_FMN"/>
    <property type="match status" value="1"/>
</dbReference>
<dbReference type="EMBL" id="SNRW01000426">
    <property type="protein sequence ID" value="KAA6401207.1"/>
    <property type="molecule type" value="Genomic_DNA"/>
</dbReference>
<protein>
    <recommendedName>
        <fullName evidence="6">tRNA-dihydrouridine synthase</fullName>
        <ecNumber evidence="6">1.3.1.-</ecNumber>
    </recommendedName>
</protein>
<gene>
    <name evidence="10" type="ORF">EZS28_003268</name>
</gene>
<sequence>MLSEIFNVNKPVVTFLAPMVRYSRLPFRLLTLRWGTSVVYSPMFIASGFYKSKSARDADFTTSREDQPLVVQFASNNPVEFMKSAEIVANHCACVDLNCGCPQKWANDDCLGAEMIRHAELIQECVRTVKSNIPNLHVSVKIRLCTKERETIRNAGEVNMKRCQNQNLVEKLDDQIKKDEEYQNKEEIIQDTKDQDEIKDGIPNIRQISFAEDGDKMYNFADMHATLSVLHAVEAGGASYITVHGRRREDSSSGTRVSTAAIALIKSEANIPVVANGDIFTPHDCREMRRLTGADGLMSARGLLQNPALFGGFRHPPCEVLQDLESLGIEYGLPVDLKDEYWVNLQCLV</sequence>
<evidence type="ECO:0000256" key="2">
    <source>
        <dbReference type="ARBA" id="ARBA00022630"/>
    </source>
</evidence>
<feature type="binding site" evidence="8">
    <location>
        <begin position="300"/>
        <end position="301"/>
    </location>
    <ligand>
        <name>FMN</name>
        <dbReference type="ChEBI" id="CHEBI:58210"/>
    </ligand>
</feature>
<dbReference type="InterPro" id="IPR018517">
    <property type="entry name" value="tRNA_hU_synthase_CS"/>
</dbReference>
<accession>A0A5J4X1J7</accession>
<evidence type="ECO:0000313" key="10">
    <source>
        <dbReference type="EMBL" id="KAA6401207.1"/>
    </source>
</evidence>
<keyword evidence="2 6" id="KW-0285">Flavoprotein</keyword>
<dbReference type="PANTHER" id="PTHR11082">
    <property type="entry name" value="TRNA-DIHYDROURIDINE SYNTHASE"/>
    <property type="match status" value="1"/>
</dbReference>
<evidence type="ECO:0000256" key="6">
    <source>
        <dbReference type="PIRNR" id="PIRNR006621"/>
    </source>
</evidence>
<dbReference type="EC" id="1.3.1.-" evidence="6"/>
<dbReference type="Proteomes" id="UP000324800">
    <property type="component" value="Unassembled WGS sequence"/>
</dbReference>
<comment type="similarity">
    <text evidence="6">Belongs to the dus family.</text>
</comment>
<feature type="binding site" evidence="8">
    <location>
        <position position="141"/>
    </location>
    <ligand>
        <name>FMN</name>
        <dbReference type="ChEBI" id="CHEBI:58210"/>
    </ligand>
</feature>
<dbReference type="InterPro" id="IPR013785">
    <property type="entry name" value="Aldolase_TIM"/>
</dbReference>
<comment type="caution">
    <text evidence="10">The sequence shown here is derived from an EMBL/GenBank/DDBJ whole genome shotgun (WGS) entry which is preliminary data.</text>
</comment>
<reference evidence="10 11" key="1">
    <citation type="submission" date="2019-03" db="EMBL/GenBank/DDBJ databases">
        <title>Single cell metagenomics reveals metabolic interactions within the superorganism composed of flagellate Streblomastix strix and complex community of Bacteroidetes bacteria on its surface.</title>
        <authorList>
            <person name="Treitli S.C."/>
            <person name="Kolisko M."/>
            <person name="Husnik F."/>
            <person name="Keeling P."/>
            <person name="Hampl V."/>
        </authorList>
    </citation>
    <scope>NUCLEOTIDE SEQUENCE [LARGE SCALE GENOMIC DNA]</scope>
    <source>
        <strain evidence="10">ST1C</strain>
    </source>
</reference>
<feature type="binding site" evidence="8">
    <location>
        <begin position="18"/>
        <end position="20"/>
    </location>
    <ligand>
        <name>FMN</name>
        <dbReference type="ChEBI" id="CHEBI:58210"/>
    </ligand>
</feature>
<dbReference type="Pfam" id="PF01207">
    <property type="entry name" value="Dus"/>
    <property type="match status" value="2"/>
</dbReference>
<organism evidence="10 11">
    <name type="scientific">Streblomastix strix</name>
    <dbReference type="NCBI Taxonomy" id="222440"/>
    <lineage>
        <taxon>Eukaryota</taxon>
        <taxon>Metamonada</taxon>
        <taxon>Preaxostyla</taxon>
        <taxon>Oxymonadida</taxon>
        <taxon>Streblomastigidae</taxon>
        <taxon>Streblomastix</taxon>
    </lineage>
</organism>
<keyword evidence="4 6" id="KW-0819">tRNA processing</keyword>
<proteinExistence type="inferred from homology"/>
<keyword evidence="5 6" id="KW-0560">Oxidoreductase</keyword>
<dbReference type="AlphaFoldDB" id="A0A5J4X1J7"/>
<dbReference type="GO" id="GO:0050660">
    <property type="term" value="F:flavin adenine dinucleotide binding"/>
    <property type="evidence" value="ECO:0007669"/>
    <property type="project" value="InterPro"/>
</dbReference>
<evidence type="ECO:0000256" key="8">
    <source>
        <dbReference type="PIRSR" id="PIRSR006621-2"/>
    </source>
</evidence>
<dbReference type="PIRSF" id="PIRSF006621">
    <property type="entry name" value="Dus"/>
    <property type="match status" value="1"/>
</dbReference>
<dbReference type="InterPro" id="IPR035587">
    <property type="entry name" value="DUS-like_FMN-bd"/>
</dbReference>
<feature type="binding site" evidence="8">
    <location>
        <position position="244"/>
    </location>
    <ligand>
        <name>FMN</name>
        <dbReference type="ChEBI" id="CHEBI:58210"/>
    </ligand>
</feature>
<evidence type="ECO:0000256" key="1">
    <source>
        <dbReference type="ARBA" id="ARBA00001917"/>
    </source>
</evidence>
<comment type="cofactor">
    <cofactor evidence="1 6 8">
        <name>FMN</name>
        <dbReference type="ChEBI" id="CHEBI:58210"/>
    </cofactor>
</comment>
<feature type="domain" description="DUS-like FMN-binding" evidence="9">
    <location>
        <begin position="224"/>
        <end position="312"/>
    </location>
</feature>
<keyword evidence="8" id="KW-0547">Nucleotide-binding</keyword>
<feature type="domain" description="DUS-like FMN-binding" evidence="9">
    <location>
        <begin position="16"/>
        <end position="150"/>
    </location>
</feature>
<evidence type="ECO:0000259" key="9">
    <source>
        <dbReference type="Pfam" id="PF01207"/>
    </source>
</evidence>
<evidence type="ECO:0000256" key="3">
    <source>
        <dbReference type="ARBA" id="ARBA00022643"/>
    </source>
</evidence>
<evidence type="ECO:0000313" key="11">
    <source>
        <dbReference type="Proteomes" id="UP000324800"/>
    </source>
</evidence>
<dbReference type="GO" id="GO:0017150">
    <property type="term" value="F:tRNA dihydrouridine synthase activity"/>
    <property type="evidence" value="ECO:0007669"/>
    <property type="project" value="InterPro"/>
</dbReference>
<feature type="binding site" evidence="8">
    <location>
        <position position="72"/>
    </location>
    <ligand>
        <name>FMN</name>
        <dbReference type="ChEBI" id="CHEBI:58210"/>
    </ligand>
</feature>
<name>A0A5J4X1J7_9EUKA</name>
<dbReference type="SUPFAM" id="SSF51395">
    <property type="entry name" value="FMN-linked oxidoreductases"/>
    <property type="match status" value="1"/>
</dbReference>
<comment type="function">
    <text evidence="6">Catalyzes the synthesis of dihydrouridine, a modified base found in the D-loop of most tRNAs.</text>
</comment>
<dbReference type="OrthoDB" id="9977870at2759"/>